<dbReference type="GO" id="GO:0042802">
    <property type="term" value="F:identical protein binding"/>
    <property type="evidence" value="ECO:0007669"/>
    <property type="project" value="TreeGrafter"/>
</dbReference>
<feature type="transmembrane region" description="Helical" evidence="1">
    <location>
        <begin position="132"/>
        <end position="153"/>
    </location>
</feature>
<gene>
    <name evidence="3" type="ORF">GIX76_00650</name>
</gene>
<feature type="transmembrane region" description="Helical" evidence="1">
    <location>
        <begin position="12"/>
        <end position="35"/>
    </location>
</feature>
<name>A0A081NNW1_LIMRT</name>
<evidence type="ECO:0000313" key="3">
    <source>
        <dbReference type="EMBL" id="MRG88528.1"/>
    </source>
</evidence>
<sequence length="461" mass="53913">MFYFIPLTYRSFFQYMTPIEIFLNLLMIFTFGYVYIVLFKKILNKTFPILLQIFLILFYLQGTTSTVGLLIYITIAIILLYYWGFTRTLSFNTISFTLIFVISYVTFLNASVEILWYWLIGKWVHFKSYATIVSLIFPYFRITVAIILAFLLLKHIRPVLVNYIEFVVNSFPLYGWIINFMGIIFRLNSGQKTYSLFSSPLQATLATIAFIIVYGMAIYIPTKLLQNKSAIQNQRLELENLSQYTSHIETMYDELRRFRHDYKNILLSLNDAVENRDIDQVSDIFKRVVIPTNVNVETRTSVLGKLTEVKNLEIKSLIYSKTMEAINKGIRVEIEIEKPIKLDTNIQITDMLRTISILFDNAINATLKAKQPQINLSFFEDDDKNTQVFQIGNSTQEEHINLSKLSGRFNGVLTNSRHGLGLRNLRSILARYPFIQNNRSSKDYWFEQQIVIYKVSQTKKK</sequence>
<dbReference type="InterPro" id="IPR032834">
    <property type="entry name" value="NatK-like_C"/>
</dbReference>
<keyword evidence="1" id="KW-0812">Transmembrane</keyword>
<dbReference type="Proteomes" id="UP000460207">
    <property type="component" value="Unassembled WGS sequence"/>
</dbReference>
<protein>
    <submittedName>
        <fullName evidence="3">GHKL domain-containing protein</fullName>
    </submittedName>
</protein>
<dbReference type="Gene3D" id="3.30.565.10">
    <property type="entry name" value="Histidine kinase-like ATPase, C-terminal domain"/>
    <property type="match status" value="1"/>
</dbReference>
<accession>A0A081NNW1</accession>
<feature type="transmembrane region" description="Helical" evidence="1">
    <location>
        <begin position="42"/>
        <end position="60"/>
    </location>
</feature>
<dbReference type="InterPro" id="IPR036890">
    <property type="entry name" value="HATPase_C_sf"/>
</dbReference>
<evidence type="ECO:0000259" key="2">
    <source>
        <dbReference type="Pfam" id="PF14501"/>
    </source>
</evidence>
<keyword evidence="1" id="KW-1133">Transmembrane helix</keyword>
<feature type="transmembrane region" description="Helical" evidence="1">
    <location>
        <begin position="205"/>
        <end position="225"/>
    </location>
</feature>
<feature type="transmembrane region" description="Helical" evidence="1">
    <location>
        <begin position="160"/>
        <end position="185"/>
    </location>
</feature>
<feature type="domain" description="Sensor histidine kinase NatK-like C-terminal" evidence="2">
    <location>
        <begin position="347"/>
        <end position="452"/>
    </location>
</feature>
<reference evidence="3 4" key="1">
    <citation type="submission" date="2019-11" db="EMBL/GenBank/DDBJ databases">
        <title>Draft genome sequence of 12 host-associated Lactobacillus reuteri rodent strains.</title>
        <authorList>
            <person name="Zhang S."/>
            <person name="Ozcam M."/>
            <person name="Van Pijkeren J.P."/>
        </authorList>
    </citation>
    <scope>NUCLEOTIDE SEQUENCE [LARGE SCALE GENOMIC DNA]</scope>
    <source>
        <strain evidence="3 4">N4I</strain>
    </source>
</reference>
<evidence type="ECO:0000313" key="4">
    <source>
        <dbReference type="Proteomes" id="UP000460207"/>
    </source>
</evidence>
<evidence type="ECO:0000256" key="1">
    <source>
        <dbReference type="SAM" id="Phobius"/>
    </source>
</evidence>
<dbReference type="PANTHER" id="PTHR40448">
    <property type="entry name" value="TWO-COMPONENT SENSOR HISTIDINE KINASE"/>
    <property type="match status" value="1"/>
</dbReference>
<feature type="transmembrane region" description="Helical" evidence="1">
    <location>
        <begin position="66"/>
        <end position="84"/>
    </location>
</feature>
<dbReference type="AlphaFoldDB" id="A0A081NNW1"/>
<keyword evidence="1" id="KW-0472">Membrane</keyword>
<dbReference type="PANTHER" id="PTHR40448:SF1">
    <property type="entry name" value="TWO-COMPONENT SENSOR HISTIDINE KINASE"/>
    <property type="match status" value="1"/>
</dbReference>
<comment type="caution">
    <text evidence="3">The sequence shown here is derived from an EMBL/GenBank/DDBJ whole genome shotgun (WGS) entry which is preliminary data.</text>
</comment>
<proteinExistence type="predicted"/>
<feature type="transmembrane region" description="Helical" evidence="1">
    <location>
        <begin position="96"/>
        <end position="120"/>
    </location>
</feature>
<organism evidence="3 4">
    <name type="scientific">Limosilactobacillus reuteri</name>
    <name type="common">Lactobacillus reuteri</name>
    <dbReference type="NCBI Taxonomy" id="1598"/>
    <lineage>
        <taxon>Bacteria</taxon>
        <taxon>Bacillati</taxon>
        <taxon>Bacillota</taxon>
        <taxon>Bacilli</taxon>
        <taxon>Lactobacillales</taxon>
        <taxon>Lactobacillaceae</taxon>
        <taxon>Limosilactobacillus</taxon>
    </lineage>
</organism>
<dbReference type="Pfam" id="PF14501">
    <property type="entry name" value="HATPase_c_5"/>
    <property type="match status" value="1"/>
</dbReference>
<dbReference type="EMBL" id="WJND01000001">
    <property type="protein sequence ID" value="MRG88528.1"/>
    <property type="molecule type" value="Genomic_DNA"/>
</dbReference>